<evidence type="ECO:0000313" key="12">
    <source>
        <dbReference type="Proteomes" id="UP001500016"/>
    </source>
</evidence>
<name>A0ABN2VQV0_9ACTN</name>
<dbReference type="CDD" id="cd14014">
    <property type="entry name" value="STKc_PknB_like"/>
    <property type="match status" value="1"/>
</dbReference>
<dbReference type="Gene3D" id="1.10.510.10">
    <property type="entry name" value="Transferase(Phosphotransferase) domain 1"/>
    <property type="match status" value="1"/>
</dbReference>
<dbReference type="RefSeq" id="WP_344526214.1">
    <property type="nucleotide sequence ID" value="NZ_BAAAPE010000005.1"/>
</dbReference>
<dbReference type="EMBL" id="BAAAPE010000005">
    <property type="protein sequence ID" value="GAA2069765.1"/>
    <property type="molecule type" value="Genomic_DNA"/>
</dbReference>
<dbReference type="CDD" id="cd00060">
    <property type="entry name" value="FHA"/>
    <property type="match status" value="1"/>
</dbReference>
<dbReference type="PROSITE" id="PS00109">
    <property type="entry name" value="PROTEIN_KINASE_TYR"/>
    <property type="match status" value="1"/>
</dbReference>
<evidence type="ECO:0000259" key="9">
    <source>
        <dbReference type="PROSITE" id="PS50006"/>
    </source>
</evidence>
<evidence type="ECO:0000259" key="10">
    <source>
        <dbReference type="PROSITE" id="PS50011"/>
    </source>
</evidence>
<feature type="domain" description="FHA" evidence="9">
    <location>
        <begin position="29"/>
        <end position="82"/>
    </location>
</feature>
<keyword evidence="12" id="KW-1185">Reference proteome</keyword>
<gene>
    <name evidence="11" type="ORF">GCM10009801_19880</name>
</gene>
<dbReference type="Proteomes" id="UP001500016">
    <property type="component" value="Unassembled WGS sequence"/>
</dbReference>
<evidence type="ECO:0000313" key="11">
    <source>
        <dbReference type="EMBL" id="GAA2069765.1"/>
    </source>
</evidence>
<protein>
    <recommendedName>
        <fullName evidence="1">non-specific serine/threonine protein kinase</fullName>
        <ecNumber evidence="1">2.7.11.1</ecNumber>
    </recommendedName>
</protein>
<feature type="binding site" evidence="8">
    <location>
        <position position="218"/>
    </location>
    <ligand>
        <name>ATP</name>
        <dbReference type="ChEBI" id="CHEBI:30616"/>
    </ligand>
</feature>
<reference evidence="11 12" key="1">
    <citation type="journal article" date="2019" name="Int. J. Syst. Evol. Microbiol.">
        <title>The Global Catalogue of Microorganisms (GCM) 10K type strain sequencing project: providing services to taxonomists for standard genome sequencing and annotation.</title>
        <authorList>
            <consortium name="The Broad Institute Genomics Platform"/>
            <consortium name="The Broad Institute Genome Sequencing Center for Infectious Disease"/>
            <person name="Wu L."/>
            <person name="Ma J."/>
        </authorList>
    </citation>
    <scope>NUCLEOTIDE SEQUENCE [LARGE SCALE GENOMIC DNA]</scope>
    <source>
        <strain evidence="11 12">JCM 15478</strain>
    </source>
</reference>
<accession>A0ABN2VQV0</accession>
<dbReference type="PANTHER" id="PTHR43289:SF6">
    <property type="entry name" value="SERINE_THREONINE-PROTEIN KINASE NEKL-3"/>
    <property type="match status" value="1"/>
</dbReference>
<evidence type="ECO:0000256" key="7">
    <source>
        <dbReference type="ARBA" id="ARBA00022840"/>
    </source>
</evidence>
<keyword evidence="6" id="KW-0418">Kinase</keyword>
<dbReference type="InterPro" id="IPR017441">
    <property type="entry name" value="Protein_kinase_ATP_BS"/>
</dbReference>
<keyword evidence="5 8" id="KW-0547">Nucleotide-binding</keyword>
<dbReference type="EC" id="2.7.11.1" evidence="1"/>
<evidence type="ECO:0000256" key="4">
    <source>
        <dbReference type="ARBA" id="ARBA00022679"/>
    </source>
</evidence>
<dbReference type="Gene3D" id="3.30.200.20">
    <property type="entry name" value="Phosphorylase Kinase, domain 1"/>
    <property type="match status" value="1"/>
</dbReference>
<dbReference type="InterPro" id="IPR000253">
    <property type="entry name" value="FHA_dom"/>
</dbReference>
<dbReference type="SUPFAM" id="SSF49879">
    <property type="entry name" value="SMAD/FHA domain"/>
    <property type="match status" value="1"/>
</dbReference>
<evidence type="ECO:0000256" key="2">
    <source>
        <dbReference type="ARBA" id="ARBA00022527"/>
    </source>
</evidence>
<dbReference type="Gene3D" id="2.60.200.20">
    <property type="match status" value="1"/>
</dbReference>
<dbReference type="InterPro" id="IPR008266">
    <property type="entry name" value="Tyr_kinase_AS"/>
</dbReference>
<proteinExistence type="predicted"/>
<dbReference type="PROSITE" id="PS00107">
    <property type="entry name" value="PROTEIN_KINASE_ATP"/>
    <property type="match status" value="1"/>
</dbReference>
<keyword evidence="7 8" id="KW-0067">ATP-binding</keyword>
<dbReference type="Pfam" id="PF00069">
    <property type="entry name" value="Pkinase"/>
    <property type="match status" value="1"/>
</dbReference>
<organism evidence="11 12">
    <name type="scientific">Streptomyces albiaxialis</name>
    <dbReference type="NCBI Taxonomy" id="329523"/>
    <lineage>
        <taxon>Bacteria</taxon>
        <taxon>Bacillati</taxon>
        <taxon>Actinomycetota</taxon>
        <taxon>Actinomycetes</taxon>
        <taxon>Kitasatosporales</taxon>
        <taxon>Streptomycetaceae</taxon>
        <taxon>Streptomyces</taxon>
    </lineage>
</organism>
<evidence type="ECO:0000256" key="3">
    <source>
        <dbReference type="ARBA" id="ARBA00022553"/>
    </source>
</evidence>
<dbReference type="PROSITE" id="PS50011">
    <property type="entry name" value="PROTEIN_KINASE_DOM"/>
    <property type="match status" value="1"/>
</dbReference>
<dbReference type="Pfam" id="PF00498">
    <property type="entry name" value="FHA"/>
    <property type="match status" value="1"/>
</dbReference>
<dbReference type="InterPro" id="IPR008984">
    <property type="entry name" value="SMAD_FHA_dom_sf"/>
</dbReference>
<dbReference type="InterPro" id="IPR000719">
    <property type="entry name" value="Prot_kinase_dom"/>
</dbReference>
<dbReference type="PANTHER" id="PTHR43289">
    <property type="entry name" value="MITOGEN-ACTIVATED PROTEIN KINASE KINASE KINASE 20-RELATED"/>
    <property type="match status" value="1"/>
</dbReference>
<comment type="caution">
    <text evidence="11">The sequence shown here is derived from an EMBL/GenBank/DDBJ whole genome shotgun (WGS) entry which is preliminary data.</text>
</comment>
<evidence type="ECO:0000256" key="6">
    <source>
        <dbReference type="ARBA" id="ARBA00022777"/>
    </source>
</evidence>
<sequence length="474" mass="50719">MTPQATVTLTVVRGGLEPGEHVFGERTTRVLGRSPDCSPRVPDDARHRTVSRHHCLLDINPPDIRVRDFGSLNGTYVNGEKIGQRRRGLTPEEAAGETYPEHDLADGDEIRLGATVLRVAISRQPAPVSPPAPARARCATCGRDAGDAADGRTGEIVCAACRAEPAALLALLLELAGEGHEDLRAVRGYRVVRELGRGGTGAVHLAEHEATGTVVALKVMLPKVAASPAARARFLREVALTRGLSHPHVAALHDAGFANGAFYLTTEYCARGSLDRLLDARGGRMPPEEAVPLALQALKGLEYAHGQGVVHRDLSPSNILLHEEADGALSAKIADFGIGKAFDRAGLSGLTRTGATEGKPRFMARQQVVDFRGAAPDVDVWALAACLYRMLTGEPPREFPPGEDPWHVVLRRPAVPVRRRDPGVPGALADVLDRALTERPRIGYGSAAELRRALEEAAIVPCRRDVRGGPDARE</sequence>
<evidence type="ECO:0000256" key="5">
    <source>
        <dbReference type="ARBA" id="ARBA00022741"/>
    </source>
</evidence>
<evidence type="ECO:0000256" key="1">
    <source>
        <dbReference type="ARBA" id="ARBA00012513"/>
    </source>
</evidence>
<feature type="domain" description="Protein kinase" evidence="10">
    <location>
        <begin position="189"/>
        <end position="459"/>
    </location>
</feature>
<dbReference type="InterPro" id="IPR011009">
    <property type="entry name" value="Kinase-like_dom_sf"/>
</dbReference>
<dbReference type="SUPFAM" id="SSF56112">
    <property type="entry name" value="Protein kinase-like (PK-like)"/>
    <property type="match status" value="1"/>
</dbReference>
<dbReference type="PROSITE" id="PS50006">
    <property type="entry name" value="FHA_DOMAIN"/>
    <property type="match status" value="1"/>
</dbReference>
<keyword evidence="2" id="KW-0723">Serine/threonine-protein kinase</keyword>
<keyword evidence="4" id="KW-0808">Transferase</keyword>
<evidence type="ECO:0000256" key="8">
    <source>
        <dbReference type="PROSITE-ProRule" id="PRU10141"/>
    </source>
</evidence>
<dbReference type="SMART" id="SM00240">
    <property type="entry name" value="FHA"/>
    <property type="match status" value="1"/>
</dbReference>
<keyword evidence="3" id="KW-0597">Phosphoprotein</keyword>